<proteinExistence type="predicted"/>
<feature type="compositionally biased region" description="Polar residues" evidence="12">
    <location>
        <begin position="112"/>
        <end position="124"/>
    </location>
</feature>
<evidence type="ECO:0000256" key="5">
    <source>
        <dbReference type="ARBA" id="ARBA00022723"/>
    </source>
</evidence>
<feature type="compositionally biased region" description="Low complexity" evidence="12">
    <location>
        <begin position="143"/>
        <end position="155"/>
    </location>
</feature>
<dbReference type="AlphaFoldDB" id="A0A8C3YPP7"/>
<evidence type="ECO:0000256" key="10">
    <source>
        <dbReference type="ARBA" id="ARBA00023273"/>
    </source>
</evidence>
<dbReference type="InterPro" id="IPR003117">
    <property type="entry name" value="cAMP_dep_PK_reg_su_I/II_a/b"/>
</dbReference>
<evidence type="ECO:0000256" key="6">
    <source>
        <dbReference type="ARBA" id="ARBA00022837"/>
    </source>
</evidence>
<keyword evidence="4" id="KW-0597">Phosphoprotein</keyword>
<evidence type="ECO:0000256" key="1">
    <source>
        <dbReference type="ARBA" id="ARBA00004230"/>
    </source>
</evidence>
<sequence>MISSKPRLVIPYGLKTLLEGVSRAILKTSPPNITQFAAVYFKELTIFREGNSSLDIKDLVKQFHQSKVEKWSEGRAQEKKAECVKEPERTSVVSQEPKRIEKSTDTEEDNIRSLQFSNKTTQFPSVHAELLSEPEDAPEAVRSPSKPTTPKNATPPSSPPPGAVSPEFAYVPADPAQFAAQMLGNVSPVHSDQSDILMVDVATSMPTLSEEVLNSEAAEDTVAATPAGYSREMVALQVLSQTSVRVDLGSDPTDDKAESPTASSFPLQVEQEPPVHEQAPEVPLQADIEVTSTMHIASVYKDEPVIEGVTYVEQMPEHIVLPFSDHVARLKGNEQSPPLSPILLVGKTASGVSEKSGGSTRLVQLESTKYDSGGAVETDGFTKTVSAESSRHLEVEIFALGPGGAGQEASWENPTAPETEVKPAFSGSAAKVVHSGASVRSSSGPHLPVPEGLNEPEIEPEWEAAPGQ</sequence>
<keyword evidence="9" id="KW-0206">Cytoskeleton</keyword>
<evidence type="ECO:0000259" key="13">
    <source>
        <dbReference type="SMART" id="SM00394"/>
    </source>
</evidence>
<evidence type="ECO:0000256" key="12">
    <source>
        <dbReference type="SAM" id="MobiDB-lite"/>
    </source>
</evidence>
<dbReference type="GeneTree" id="ENSGT00390000000444"/>
<dbReference type="GO" id="GO:0035686">
    <property type="term" value="C:sperm fibrous sheath"/>
    <property type="evidence" value="ECO:0007669"/>
    <property type="project" value="TreeGrafter"/>
</dbReference>
<evidence type="ECO:0000256" key="9">
    <source>
        <dbReference type="ARBA" id="ARBA00023212"/>
    </source>
</evidence>
<dbReference type="SUPFAM" id="SSF47391">
    <property type="entry name" value="Dimerization-anchoring domain of cAMP-dependent PK regulatory subunit"/>
    <property type="match status" value="1"/>
</dbReference>
<organism evidence="14 15">
    <name type="scientific">Catagonus wagneri</name>
    <name type="common">Chacoan peccary</name>
    <dbReference type="NCBI Taxonomy" id="51154"/>
    <lineage>
        <taxon>Eukaryota</taxon>
        <taxon>Metazoa</taxon>
        <taxon>Chordata</taxon>
        <taxon>Craniata</taxon>
        <taxon>Vertebrata</taxon>
        <taxon>Euteleostomi</taxon>
        <taxon>Mammalia</taxon>
        <taxon>Eutheria</taxon>
        <taxon>Laurasiatheria</taxon>
        <taxon>Artiodactyla</taxon>
        <taxon>Suina</taxon>
        <taxon>Tayassuidae</taxon>
        <taxon>Catagonus</taxon>
    </lineage>
</organism>
<name>A0A8C3YPP7_9CETA</name>
<evidence type="ECO:0000313" key="15">
    <source>
        <dbReference type="Proteomes" id="UP000694540"/>
    </source>
</evidence>
<evidence type="ECO:0000256" key="3">
    <source>
        <dbReference type="ARBA" id="ARBA00022490"/>
    </source>
</evidence>
<dbReference type="InterPro" id="IPR038848">
    <property type="entry name" value="CABYR"/>
</dbReference>
<feature type="region of interest" description="Disordered" evidence="12">
    <location>
        <begin position="401"/>
        <end position="468"/>
    </location>
</feature>
<reference evidence="14" key="1">
    <citation type="submission" date="2025-08" db="UniProtKB">
        <authorList>
            <consortium name="Ensembl"/>
        </authorList>
    </citation>
    <scope>IDENTIFICATION</scope>
</reference>
<feature type="domain" description="RIIa" evidence="13">
    <location>
        <begin position="12"/>
        <end position="49"/>
    </location>
</feature>
<keyword evidence="8" id="KW-0969">Cilium</keyword>
<evidence type="ECO:0000256" key="7">
    <source>
        <dbReference type="ARBA" id="ARBA00022846"/>
    </source>
</evidence>
<evidence type="ECO:0000313" key="14">
    <source>
        <dbReference type="Ensembl" id="ENSCWAP00000026592.1"/>
    </source>
</evidence>
<dbReference type="PANTHER" id="PTHR15494:SF0">
    <property type="entry name" value="CALCIUM-BINDING TYROSINE PHOSPHORYLATION-REGULATED PROTEIN"/>
    <property type="match status" value="1"/>
</dbReference>
<keyword evidence="3" id="KW-0963">Cytoplasm</keyword>
<feature type="region of interest" description="Disordered" evidence="12">
    <location>
        <begin position="70"/>
        <end position="168"/>
    </location>
</feature>
<dbReference type="InterPro" id="IPR047579">
    <property type="entry name" value="DD_CABYR_SP17"/>
</dbReference>
<evidence type="ECO:0000256" key="4">
    <source>
        <dbReference type="ARBA" id="ARBA00022553"/>
    </source>
</evidence>
<reference evidence="14" key="2">
    <citation type="submission" date="2025-09" db="UniProtKB">
        <authorList>
            <consortium name="Ensembl"/>
        </authorList>
    </citation>
    <scope>IDENTIFICATION</scope>
</reference>
<dbReference type="SMART" id="SM00394">
    <property type="entry name" value="RIIa"/>
    <property type="match status" value="1"/>
</dbReference>
<keyword evidence="7" id="KW-0282">Flagellum</keyword>
<evidence type="ECO:0000256" key="11">
    <source>
        <dbReference type="ARBA" id="ARBA00071650"/>
    </source>
</evidence>
<dbReference type="GO" id="GO:0005737">
    <property type="term" value="C:cytoplasm"/>
    <property type="evidence" value="ECO:0007669"/>
    <property type="project" value="UniProtKB-ARBA"/>
</dbReference>
<evidence type="ECO:0000256" key="8">
    <source>
        <dbReference type="ARBA" id="ARBA00023069"/>
    </source>
</evidence>
<keyword evidence="15" id="KW-1185">Reference proteome</keyword>
<accession>A0A8C3YPP7</accession>
<dbReference type="PANTHER" id="PTHR15494">
    <property type="entry name" value="CALCIUM-BINDING TYROSINE PHOSPHORYLATION-REGULATED PROTEIN"/>
    <property type="match status" value="1"/>
</dbReference>
<feature type="compositionally biased region" description="Basic and acidic residues" evidence="12">
    <location>
        <begin position="96"/>
        <end position="111"/>
    </location>
</feature>
<dbReference type="Ensembl" id="ENSCWAT00000028826.1">
    <property type="protein sequence ID" value="ENSCWAP00000026592.1"/>
    <property type="gene ID" value="ENSCWAG00000020085.1"/>
</dbReference>
<keyword evidence="10" id="KW-0966">Cell projection</keyword>
<dbReference type="GO" id="GO:0048240">
    <property type="term" value="P:sperm capacitation"/>
    <property type="evidence" value="ECO:0007669"/>
    <property type="project" value="InterPro"/>
</dbReference>
<evidence type="ECO:0000256" key="2">
    <source>
        <dbReference type="ARBA" id="ARBA00004245"/>
    </source>
</evidence>
<feature type="compositionally biased region" description="Basic and acidic residues" evidence="12">
    <location>
        <begin position="70"/>
        <end position="89"/>
    </location>
</feature>
<keyword evidence="6" id="KW-0106">Calcium</keyword>
<feature type="region of interest" description="Disordered" evidence="12">
    <location>
        <begin position="246"/>
        <end position="280"/>
    </location>
</feature>
<dbReference type="CDD" id="cd12100">
    <property type="entry name" value="DD_CABYR_SP17"/>
    <property type="match status" value="1"/>
</dbReference>
<dbReference type="Gene3D" id="1.20.890.10">
    <property type="entry name" value="cAMP-dependent protein kinase regulatory subunit, dimerization-anchoring domain"/>
    <property type="match status" value="1"/>
</dbReference>
<keyword evidence="5" id="KW-0479">Metal-binding</keyword>
<comment type="subcellular location">
    <subcellularLocation>
        <location evidence="1">Cell projection</location>
        <location evidence="1">Cilium</location>
        <location evidence="1">Flagellum</location>
    </subcellularLocation>
    <subcellularLocation>
        <location evidence="2">Cytoplasm</location>
        <location evidence="2">Cytoskeleton</location>
    </subcellularLocation>
</comment>
<dbReference type="Pfam" id="PF02197">
    <property type="entry name" value="RIIa"/>
    <property type="match status" value="1"/>
</dbReference>
<dbReference type="Proteomes" id="UP000694540">
    <property type="component" value="Unplaced"/>
</dbReference>
<dbReference type="GO" id="GO:0005509">
    <property type="term" value="F:calcium ion binding"/>
    <property type="evidence" value="ECO:0007669"/>
    <property type="project" value="InterPro"/>
</dbReference>
<protein>
    <recommendedName>
        <fullName evidence="11">Calcium-binding tyrosine phosphorylation-regulated protein</fullName>
    </recommendedName>
</protein>
<dbReference type="GO" id="GO:0005856">
    <property type="term" value="C:cytoskeleton"/>
    <property type="evidence" value="ECO:0007669"/>
    <property type="project" value="UniProtKB-SubCell"/>
</dbReference>
<dbReference type="FunFam" id="1.20.890.10:FF:000005">
    <property type="entry name" value="calcium-binding tyrosine phosphorylation-regulated protein isoform X1"/>
    <property type="match status" value="1"/>
</dbReference>